<gene>
    <name evidence="3" type="ORF">H4R20_001008</name>
</gene>
<protein>
    <recommendedName>
        <fullName evidence="5">Secreted protein</fullName>
    </recommendedName>
</protein>
<sequence>MNPFFLISGVVLSTQVLGMPTTLGAGEHNTNMEQHRATNDGKRLYQGMHLPPGFRNKYRFHRRQIPYGGFFSFGNAPVVLPSFQQPPPGKKDASNGKGSRGSLLGIVDVDVGLHLK</sequence>
<dbReference type="OrthoDB" id="5557560at2759"/>
<organism evidence="3 4">
    <name type="scientific">Coemansia guatemalensis</name>
    <dbReference type="NCBI Taxonomy" id="2761395"/>
    <lineage>
        <taxon>Eukaryota</taxon>
        <taxon>Fungi</taxon>
        <taxon>Fungi incertae sedis</taxon>
        <taxon>Zoopagomycota</taxon>
        <taxon>Kickxellomycotina</taxon>
        <taxon>Kickxellomycetes</taxon>
        <taxon>Kickxellales</taxon>
        <taxon>Kickxellaceae</taxon>
        <taxon>Coemansia</taxon>
    </lineage>
</organism>
<keyword evidence="4" id="KW-1185">Reference proteome</keyword>
<comment type="caution">
    <text evidence="3">The sequence shown here is derived from an EMBL/GenBank/DDBJ whole genome shotgun (WGS) entry which is preliminary data.</text>
</comment>
<dbReference type="EMBL" id="JANBUO010000067">
    <property type="protein sequence ID" value="KAJ2808096.1"/>
    <property type="molecule type" value="Genomic_DNA"/>
</dbReference>
<evidence type="ECO:0000256" key="1">
    <source>
        <dbReference type="SAM" id="MobiDB-lite"/>
    </source>
</evidence>
<feature type="region of interest" description="Disordered" evidence="1">
    <location>
        <begin position="81"/>
        <end position="103"/>
    </location>
</feature>
<proteinExistence type="predicted"/>
<accession>A0A9W8LWE0</accession>
<evidence type="ECO:0008006" key="5">
    <source>
        <dbReference type="Google" id="ProtNLM"/>
    </source>
</evidence>
<evidence type="ECO:0000256" key="2">
    <source>
        <dbReference type="SAM" id="SignalP"/>
    </source>
</evidence>
<feature type="signal peptide" evidence="2">
    <location>
        <begin position="1"/>
        <end position="18"/>
    </location>
</feature>
<dbReference type="AlphaFoldDB" id="A0A9W8LWE0"/>
<dbReference type="Proteomes" id="UP001140094">
    <property type="component" value="Unassembled WGS sequence"/>
</dbReference>
<keyword evidence="2" id="KW-0732">Signal</keyword>
<name>A0A9W8LWE0_9FUNG</name>
<feature type="chain" id="PRO_5040730452" description="Secreted protein" evidence="2">
    <location>
        <begin position="19"/>
        <end position="116"/>
    </location>
</feature>
<evidence type="ECO:0000313" key="4">
    <source>
        <dbReference type="Proteomes" id="UP001140094"/>
    </source>
</evidence>
<evidence type="ECO:0000313" key="3">
    <source>
        <dbReference type="EMBL" id="KAJ2808096.1"/>
    </source>
</evidence>
<reference evidence="3" key="1">
    <citation type="submission" date="2022-07" db="EMBL/GenBank/DDBJ databases">
        <title>Phylogenomic reconstructions and comparative analyses of Kickxellomycotina fungi.</title>
        <authorList>
            <person name="Reynolds N.K."/>
            <person name="Stajich J.E."/>
            <person name="Barry K."/>
            <person name="Grigoriev I.V."/>
            <person name="Crous P."/>
            <person name="Smith M.E."/>
        </authorList>
    </citation>
    <scope>NUCLEOTIDE SEQUENCE</scope>
    <source>
        <strain evidence="3">NRRL 1565</strain>
    </source>
</reference>